<keyword evidence="8" id="KW-0460">Magnesium</keyword>
<dbReference type="PANTHER" id="PTHR47707:SF1">
    <property type="entry name" value="NUDIX HYDROLASE FAMILY PROTEIN"/>
    <property type="match status" value="1"/>
</dbReference>
<accession>A0ABU9UB05</accession>
<evidence type="ECO:0000256" key="9">
    <source>
        <dbReference type="ARBA" id="ARBA00023204"/>
    </source>
</evidence>
<evidence type="ECO:0000256" key="4">
    <source>
        <dbReference type="ARBA" id="ARBA00022705"/>
    </source>
</evidence>
<dbReference type="EMBL" id="JBCHKQ010000002">
    <property type="protein sequence ID" value="MEM5947848.1"/>
    <property type="molecule type" value="Genomic_DNA"/>
</dbReference>
<keyword evidence="19" id="KW-1185">Reference proteome</keyword>
<dbReference type="RefSeq" id="WP_420069703.1">
    <property type="nucleotide sequence ID" value="NZ_JBCHKQ010000002.1"/>
</dbReference>
<dbReference type="InterPro" id="IPR047127">
    <property type="entry name" value="MutT-like"/>
</dbReference>
<dbReference type="PANTHER" id="PTHR47707">
    <property type="entry name" value="8-OXO-DGTP DIPHOSPHATASE"/>
    <property type="match status" value="1"/>
</dbReference>
<keyword evidence="7" id="KW-0378">Hydrolase</keyword>
<evidence type="ECO:0000256" key="13">
    <source>
        <dbReference type="ARBA" id="ARBA00040794"/>
    </source>
</evidence>
<evidence type="ECO:0000313" key="19">
    <source>
        <dbReference type="Proteomes" id="UP001466331"/>
    </source>
</evidence>
<comment type="caution">
    <text evidence="18">The sequence shown here is derived from an EMBL/GenBank/DDBJ whole genome shotgun (WGS) entry which is preliminary data.</text>
</comment>
<evidence type="ECO:0000256" key="11">
    <source>
        <dbReference type="ARBA" id="ARBA00036904"/>
    </source>
</evidence>
<dbReference type="PROSITE" id="PS51462">
    <property type="entry name" value="NUDIX"/>
    <property type="match status" value="1"/>
</dbReference>
<comment type="cofactor">
    <cofactor evidence="1">
        <name>Mg(2+)</name>
        <dbReference type="ChEBI" id="CHEBI:18420"/>
    </cofactor>
</comment>
<comment type="catalytic activity">
    <reaction evidence="11">
        <text>8-oxo-GTP + H2O = 8-oxo-GMP + diphosphate + H(+)</text>
        <dbReference type="Rhea" id="RHEA:67616"/>
        <dbReference type="ChEBI" id="CHEBI:15377"/>
        <dbReference type="ChEBI" id="CHEBI:15378"/>
        <dbReference type="ChEBI" id="CHEBI:33019"/>
        <dbReference type="ChEBI" id="CHEBI:143553"/>
        <dbReference type="ChEBI" id="CHEBI:145694"/>
    </reaction>
</comment>
<dbReference type="InterPro" id="IPR020084">
    <property type="entry name" value="NUDIX_hydrolase_CS"/>
</dbReference>
<evidence type="ECO:0000256" key="5">
    <source>
        <dbReference type="ARBA" id="ARBA00022723"/>
    </source>
</evidence>
<evidence type="ECO:0000256" key="8">
    <source>
        <dbReference type="ARBA" id="ARBA00022842"/>
    </source>
</evidence>
<keyword evidence="4" id="KW-0235">DNA replication</keyword>
<evidence type="ECO:0000256" key="2">
    <source>
        <dbReference type="ARBA" id="ARBA00005582"/>
    </source>
</evidence>
<keyword evidence="6" id="KW-0227">DNA damage</keyword>
<protein>
    <recommendedName>
        <fullName evidence="13">8-oxo-dGTP diphosphatase</fullName>
        <ecNumber evidence="12">3.6.1.55</ecNumber>
    </recommendedName>
    <alternativeName>
        <fullName evidence="16">7,8-dihydro-8-oxoguanine-triphosphatase</fullName>
    </alternativeName>
    <alternativeName>
        <fullName evidence="15">Mutator protein MutT</fullName>
    </alternativeName>
    <alternativeName>
        <fullName evidence="14">dGTP pyrophosphohydrolase</fullName>
    </alternativeName>
</protein>
<evidence type="ECO:0000259" key="17">
    <source>
        <dbReference type="PROSITE" id="PS51462"/>
    </source>
</evidence>
<dbReference type="InterPro" id="IPR015797">
    <property type="entry name" value="NUDIX_hydrolase-like_dom_sf"/>
</dbReference>
<dbReference type="Pfam" id="PF00293">
    <property type="entry name" value="NUDIX"/>
    <property type="match status" value="1"/>
</dbReference>
<keyword evidence="5" id="KW-0479">Metal-binding</keyword>
<comment type="catalytic activity">
    <reaction evidence="10">
        <text>8-oxo-dGTP + H2O = 8-oxo-dGMP + diphosphate + H(+)</text>
        <dbReference type="Rhea" id="RHEA:31575"/>
        <dbReference type="ChEBI" id="CHEBI:15377"/>
        <dbReference type="ChEBI" id="CHEBI:15378"/>
        <dbReference type="ChEBI" id="CHEBI:33019"/>
        <dbReference type="ChEBI" id="CHEBI:63224"/>
        <dbReference type="ChEBI" id="CHEBI:77896"/>
        <dbReference type="EC" id="3.6.1.55"/>
    </reaction>
</comment>
<keyword evidence="9" id="KW-0234">DNA repair</keyword>
<organism evidence="18 19">
    <name type="scientific">Rarispira pelagica</name>
    <dbReference type="NCBI Taxonomy" id="3141764"/>
    <lineage>
        <taxon>Bacteria</taxon>
        <taxon>Pseudomonadati</taxon>
        <taxon>Spirochaetota</taxon>
        <taxon>Spirochaetia</taxon>
        <taxon>Winmispirales</taxon>
        <taxon>Winmispiraceae</taxon>
        <taxon>Rarispira</taxon>
    </lineage>
</organism>
<evidence type="ECO:0000256" key="14">
    <source>
        <dbReference type="ARBA" id="ARBA00041592"/>
    </source>
</evidence>
<evidence type="ECO:0000256" key="7">
    <source>
        <dbReference type="ARBA" id="ARBA00022801"/>
    </source>
</evidence>
<evidence type="ECO:0000256" key="3">
    <source>
        <dbReference type="ARBA" id="ARBA00022457"/>
    </source>
</evidence>
<dbReference type="Gene3D" id="3.90.79.10">
    <property type="entry name" value="Nucleoside Triphosphate Pyrophosphohydrolase"/>
    <property type="match status" value="1"/>
</dbReference>
<reference evidence="18 19" key="1">
    <citation type="submission" date="2024-03" db="EMBL/GenBank/DDBJ databases">
        <title>Ignisphaera cupida sp. nov., a hyperthermophilic hydrolytic archaeon from a hot spring of Kamchatka, and proposal of Ignisphaeraceae fam. nov.</title>
        <authorList>
            <person name="Podosokorskaya O.A."/>
            <person name="Elcheninov A.G."/>
            <person name="Maltseva A.I."/>
            <person name="Zayulina K.S."/>
            <person name="Novikov A."/>
            <person name="Merkel A.Y."/>
        </authorList>
    </citation>
    <scope>NUCLEOTIDE SEQUENCE [LARGE SCALE GENOMIC DNA]</scope>
    <source>
        <strain evidence="18 19">38H-sp</strain>
    </source>
</reference>
<keyword evidence="3" id="KW-0515">Mutator protein</keyword>
<name>A0ABU9UB05_9SPIR</name>
<feature type="domain" description="Nudix hydrolase" evidence="17">
    <location>
        <begin position="43"/>
        <end position="164"/>
    </location>
</feature>
<comment type="similarity">
    <text evidence="2">Belongs to the Nudix hydrolase family.</text>
</comment>
<proteinExistence type="inferred from homology"/>
<dbReference type="EC" id="3.6.1.55" evidence="12"/>
<evidence type="ECO:0000256" key="16">
    <source>
        <dbReference type="ARBA" id="ARBA00042798"/>
    </source>
</evidence>
<dbReference type="SUPFAM" id="SSF55811">
    <property type="entry name" value="Nudix"/>
    <property type="match status" value="1"/>
</dbReference>
<gene>
    <name evidence="18" type="ORF">WKV44_04750</name>
</gene>
<evidence type="ECO:0000256" key="1">
    <source>
        <dbReference type="ARBA" id="ARBA00001946"/>
    </source>
</evidence>
<evidence type="ECO:0000313" key="18">
    <source>
        <dbReference type="EMBL" id="MEM5947848.1"/>
    </source>
</evidence>
<sequence>MIFTPVIYIENKRYTLKSGVRNIWDYATFNNKKIEIHNLSCSGCKKVSAAILIDPQGRILIARRNYGKHKGVWEFPGGKLEGKENPDIAIIREIKEELDIDANYPLLFDISMQGKIVLYSFFLKLTKKDISSTDHDKTKLLYPHEIYRYPLLELDKKVTDHIMEIIKEGYDIKWKHAEDRT</sequence>
<evidence type="ECO:0000256" key="10">
    <source>
        <dbReference type="ARBA" id="ARBA00035861"/>
    </source>
</evidence>
<evidence type="ECO:0000256" key="12">
    <source>
        <dbReference type="ARBA" id="ARBA00038905"/>
    </source>
</evidence>
<dbReference type="Proteomes" id="UP001466331">
    <property type="component" value="Unassembled WGS sequence"/>
</dbReference>
<evidence type="ECO:0000256" key="15">
    <source>
        <dbReference type="ARBA" id="ARBA00041979"/>
    </source>
</evidence>
<dbReference type="PROSITE" id="PS00893">
    <property type="entry name" value="NUDIX_BOX"/>
    <property type="match status" value="1"/>
</dbReference>
<evidence type="ECO:0000256" key="6">
    <source>
        <dbReference type="ARBA" id="ARBA00022763"/>
    </source>
</evidence>
<dbReference type="InterPro" id="IPR000086">
    <property type="entry name" value="NUDIX_hydrolase_dom"/>
</dbReference>